<dbReference type="SUPFAM" id="SSF69593">
    <property type="entry name" value="Glycerol-3-phosphate (1)-acyltransferase"/>
    <property type="match status" value="1"/>
</dbReference>
<dbReference type="Proteomes" id="UP000008363">
    <property type="component" value="Unassembled WGS sequence"/>
</dbReference>
<dbReference type="RefSeq" id="WP_006337327.1">
    <property type="nucleotide sequence ID" value="NZ_BAHC01000186.1"/>
</dbReference>
<evidence type="ECO:0000313" key="2">
    <source>
        <dbReference type="EMBL" id="GAB92651.1"/>
    </source>
</evidence>
<dbReference type="OrthoDB" id="7056876at2"/>
<organism evidence="2 3">
    <name type="scientific">Gordonia rhizosphera NBRC 16068</name>
    <dbReference type="NCBI Taxonomy" id="1108045"/>
    <lineage>
        <taxon>Bacteria</taxon>
        <taxon>Bacillati</taxon>
        <taxon>Actinomycetota</taxon>
        <taxon>Actinomycetes</taxon>
        <taxon>Mycobacteriales</taxon>
        <taxon>Gordoniaceae</taxon>
        <taxon>Gordonia</taxon>
    </lineage>
</organism>
<evidence type="ECO:0000313" key="3">
    <source>
        <dbReference type="Proteomes" id="UP000008363"/>
    </source>
</evidence>
<protein>
    <submittedName>
        <fullName evidence="2">Putative acyltransferase</fullName>
    </submittedName>
</protein>
<dbReference type="PIRSF" id="PIRSF016753">
    <property type="entry name" value="P_lipid/glycerol_ac_tran_prd"/>
    <property type="match status" value="1"/>
</dbReference>
<feature type="domain" description="Phospholipid/glycerol acyltransferase" evidence="1">
    <location>
        <begin position="46"/>
        <end position="165"/>
    </location>
</feature>
<dbReference type="PANTHER" id="PTHR22753:SF14">
    <property type="entry name" value="MONOACYLGLYCEROL_DIACYLGLYCEROL O-ACYLTRANSFERASE"/>
    <property type="match status" value="1"/>
</dbReference>
<sequence>MATGATDSGTAGMSVMQQLVPLMSLFVKTYFRAEVRGEQHIPDDGVLIVSNHSGGTFSVDMPMVATAFADRFGAPRNVHTIAHDVMFLGPFGPVMRAFGLVPGSREGAVEILRSGESLLVFPGGDRDAMRPTRDGAKIDFYGRQGYIRTALEAGVKILPVVTIGGQETQLYLNDGTGLARFLRFDKMFRTKSAPLTLGFPFGLTPSLPPNLPLPSKLVTEILEPIDIEAEFGRDPDIEQVDEMVRKRMQHALDGLARERRFPVLG</sequence>
<dbReference type="PANTHER" id="PTHR22753">
    <property type="entry name" value="TRANSMEMBRANE PROTEIN 68"/>
    <property type="match status" value="1"/>
</dbReference>
<accession>K6WFV3</accession>
<keyword evidence="2" id="KW-0808">Transferase</keyword>
<dbReference type="EMBL" id="BAHC01000186">
    <property type="protein sequence ID" value="GAB92651.1"/>
    <property type="molecule type" value="Genomic_DNA"/>
</dbReference>
<dbReference type="STRING" id="1108045.GORHZ_186_00210"/>
<dbReference type="Pfam" id="PF01553">
    <property type="entry name" value="Acyltransferase"/>
    <property type="match status" value="1"/>
</dbReference>
<dbReference type="InterPro" id="IPR002123">
    <property type="entry name" value="Plipid/glycerol_acylTrfase"/>
</dbReference>
<name>K6WFV3_9ACTN</name>
<proteinExistence type="predicted"/>
<keyword evidence="3" id="KW-1185">Reference proteome</keyword>
<dbReference type="eggNOG" id="COG0204">
    <property type="taxonomic scope" value="Bacteria"/>
</dbReference>
<dbReference type="GO" id="GO:0016020">
    <property type="term" value="C:membrane"/>
    <property type="evidence" value="ECO:0007669"/>
    <property type="project" value="TreeGrafter"/>
</dbReference>
<dbReference type="InterPro" id="IPR016676">
    <property type="entry name" value="P_lipid/glycerol_AcTrfase_prd"/>
</dbReference>
<dbReference type="GO" id="GO:0016746">
    <property type="term" value="F:acyltransferase activity"/>
    <property type="evidence" value="ECO:0007669"/>
    <property type="project" value="UniProtKB-KW"/>
</dbReference>
<reference evidence="2 3" key="1">
    <citation type="submission" date="2012-08" db="EMBL/GenBank/DDBJ databases">
        <title>Whole genome shotgun sequence of Gordonia rhizosphera NBRC 16068.</title>
        <authorList>
            <person name="Takarada H."/>
            <person name="Isaki S."/>
            <person name="Hosoyama A."/>
            <person name="Tsuchikane K."/>
            <person name="Katsumata H."/>
            <person name="Baba S."/>
            <person name="Ohji S."/>
            <person name="Yamazaki S."/>
            <person name="Fujita N."/>
        </authorList>
    </citation>
    <scope>NUCLEOTIDE SEQUENCE [LARGE SCALE GENOMIC DNA]</scope>
    <source>
        <strain evidence="2 3">NBRC 16068</strain>
    </source>
</reference>
<keyword evidence="2" id="KW-0012">Acyltransferase</keyword>
<evidence type="ECO:0000259" key="1">
    <source>
        <dbReference type="SMART" id="SM00563"/>
    </source>
</evidence>
<dbReference type="SMART" id="SM00563">
    <property type="entry name" value="PlsC"/>
    <property type="match status" value="1"/>
</dbReference>
<comment type="caution">
    <text evidence="2">The sequence shown here is derived from an EMBL/GenBank/DDBJ whole genome shotgun (WGS) entry which is preliminary data.</text>
</comment>
<dbReference type="CDD" id="cd07987">
    <property type="entry name" value="LPLAT_MGAT-like"/>
    <property type="match status" value="1"/>
</dbReference>
<dbReference type="AlphaFoldDB" id="K6WFV3"/>
<gene>
    <name evidence="2" type="ORF">GORHZ_186_00210</name>
</gene>